<dbReference type="EMBL" id="MU842937">
    <property type="protein sequence ID" value="KAK2025451.1"/>
    <property type="molecule type" value="Genomic_DNA"/>
</dbReference>
<protein>
    <recommendedName>
        <fullName evidence="4">Secreted protein</fullName>
    </recommendedName>
</protein>
<proteinExistence type="predicted"/>
<evidence type="ECO:0000313" key="3">
    <source>
        <dbReference type="Proteomes" id="UP001232148"/>
    </source>
</evidence>
<sequence>MHLPHPLFLFVLSLSTARCCRTIHSSIQAGPRSTTHVTQDSTSFRTCQGTTWASGGRLLGRHRWFEFPPSCASFRPSSPFSPVAPMSIGLEGLTCARLPGRAAPHRTGGYPIALVALLCSALPCPAPRYLAALC</sequence>
<dbReference type="AlphaFoldDB" id="A0AAD9LX00"/>
<name>A0AAD9LX00_9PEZI</name>
<comment type="caution">
    <text evidence="2">The sequence shown here is derived from an EMBL/GenBank/DDBJ whole genome shotgun (WGS) entry which is preliminary data.</text>
</comment>
<organism evidence="2 3">
    <name type="scientific">Colletotrichum zoysiae</name>
    <dbReference type="NCBI Taxonomy" id="1216348"/>
    <lineage>
        <taxon>Eukaryota</taxon>
        <taxon>Fungi</taxon>
        <taxon>Dikarya</taxon>
        <taxon>Ascomycota</taxon>
        <taxon>Pezizomycotina</taxon>
        <taxon>Sordariomycetes</taxon>
        <taxon>Hypocreomycetidae</taxon>
        <taxon>Glomerellales</taxon>
        <taxon>Glomerellaceae</taxon>
        <taxon>Colletotrichum</taxon>
        <taxon>Colletotrichum graminicola species complex</taxon>
    </lineage>
</organism>
<evidence type="ECO:0008006" key="4">
    <source>
        <dbReference type="Google" id="ProtNLM"/>
    </source>
</evidence>
<feature type="signal peptide" evidence="1">
    <location>
        <begin position="1"/>
        <end position="19"/>
    </location>
</feature>
<gene>
    <name evidence="2" type="ORF">LX32DRAFT_642715</name>
</gene>
<keyword evidence="3" id="KW-1185">Reference proteome</keyword>
<reference evidence="2" key="1">
    <citation type="submission" date="2021-06" db="EMBL/GenBank/DDBJ databases">
        <title>Comparative genomics, transcriptomics and evolutionary studies reveal genomic signatures of adaptation to plant cell wall in hemibiotrophic fungi.</title>
        <authorList>
            <consortium name="DOE Joint Genome Institute"/>
            <person name="Baroncelli R."/>
            <person name="Diaz J.F."/>
            <person name="Benocci T."/>
            <person name="Peng M."/>
            <person name="Battaglia E."/>
            <person name="Haridas S."/>
            <person name="Andreopoulos W."/>
            <person name="Labutti K."/>
            <person name="Pangilinan J."/>
            <person name="Floch G.L."/>
            <person name="Makela M.R."/>
            <person name="Henrissat B."/>
            <person name="Grigoriev I.V."/>
            <person name="Crouch J.A."/>
            <person name="De Vries R.P."/>
            <person name="Sukno S.A."/>
            <person name="Thon M.R."/>
        </authorList>
    </citation>
    <scope>NUCLEOTIDE SEQUENCE</scope>
    <source>
        <strain evidence="2">MAFF235873</strain>
    </source>
</reference>
<evidence type="ECO:0000256" key="1">
    <source>
        <dbReference type="SAM" id="SignalP"/>
    </source>
</evidence>
<accession>A0AAD9LX00</accession>
<keyword evidence="1" id="KW-0732">Signal</keyword>
<dbReference type="Proteomes" id="UP001232148">
    <property type="component" value="Unassembled WGS sequence"/>
</dbReference>
<feature type="chain" id="PRO_5042093741" description="Secreted protein" evidence="1">
    <location>
        <begin position="20"/>
        <end position="134"/>
    </location>
</feature>
<evidence type="ECO:0000313" key="2">
    <source>
        <dbReference type="EMBL" id="KAK2025451.1"/>
    </source>
</evidence>